<keyword evidence="4" id="KW-0560">Oxidoreductase</keyword>
<keyword evidence="3" id="KW-0274">FAD</keyword>
<evidence type="ECO:0000256" key="3">
    <source>
        <dbReference type="ARBA" id="ARBA00022827"/>
    </source>
</evidence>
<dbReference type="GO" id="GO:0016491">
    <property type="term" value="F:oxidoreductase activity"/>
    <property type="evidence" value="ECO:0007669"/>
    <property type="project" value="UniProtKB-KW"/>
</dbReference>
<evidence type="ECO:0000256" key="4">
    <source>
        <dbReference type="ARBA" id="ARBA00023002"/>
    </source>
</evidence>
<keyword evidence="5" id="KW-0175">Coiled coil</keyword>
<dbReference type="InterPro" id="IPR016169">
    <property type="entry name" value="FAD-bd_PCMH_sub2"/>
</dbReference>
<evidence type="ECO:0000256" key="2">
    <source>
        <dbReference type="ARBA" id="ARBA00022630"/>
    </source>
</evidence>
<dbReference type="EMBL" id="KZ678129">
    <property type="protein sequence ID" value="PSN73621.1"/>
    <property type="molecule type" value="Genomic_DNA"/>
</dbReference>
<feature type="coiled-coil region" evidence="5">
    <location>
        <begin position="396"/>
        <end position="423"/>
    </location>
</feature>
<evidence type="ECO:0000313" key="7">
    <source>
        <dbReference type="EMBL" id="PSN73621.1"/>
    </source>
</evidence>
<organism evidence="7 8">
    <name type="scientific">Corynespora cassiicola Philippines</name>
    <dbReference type="NCBI Taxonomy" id="1448308"/>
    <lineage>
        <taxon>Eukaryota</taxon>
        <taxon>Fungi</taxon>
        <taxon>Dikarya</taxon>
        <taxon>Ascomycota</taxon>
        <taxon>Pezizomycotina</taxon>
        <taxon>Dothideomycetes</taxon>
        <taxon>Pleosporomycetidae</taxon>
        <taxon>Pleosporales</taxon>
        <taxon>Corynesporascaceae</taxon>
        <taxon>Corynespora</taxon>
    </lineage>
</organism>
<proteinExistence type="inferred from homology"/>
<dbReference type="Gene3D" id="3.30.465.10">
    <property type="match status" value="1"/>
</dbReference>
<reference evidence="7 8" key="1">
    <citation type="journal article" date="2018" name="Front. Microbiol.">
        <title>Genome-Wide Analysis of Corynespora cassiicola Leaf Fall Disease Putative Effectors.</title>
        <authorList>
            <person name="Lopez D."/>
            <person name="Ribeiro S."/>
            <person name="Label P."/>
            <person name="Fumanal B."/>
            <person name="Venisse J.S."/>
            <person name="Kohler A."/>
            <person name="de Oliveira R.R."/>
            <person name="Labutti K."/>
            <person name="Lipzen A."/>
            <person name="Lail K."/>
            <person name="Bauer D."/>
            <person name="Ohm R.A."/>
            <person name="Barry K.W."/>
            <person name="Spatafora J."/>
            <person name="Grigoriev I.V."/>
            <person name="Martin F.M."/>
            <person name="Pujade-Renaud V."/>
        </authorList>
    </citation>
    <scope>NUCLEOTIDE SEQUENCE [LARGE SCALE GENOMIC DNA]</scope>
    <source>
        <strain evidence="7 8">Philippines</strain>
    </source>
</reference>
<evidence type="ECO:0000256" key="1">
    <source>
        <dbReference type="ARBA" id="ARBA00005466"/>
    </source>
</evidence>
<name>A0A2T2P7F7_CORCC</name>
<accession>A0A2T2P7F7</accession>
<protein>
    <submittedName>
        <fullName evidence="7">FAD-binding domain-containing protein</fullName>
    </submittedName>
</protein>
<dbReference type="OrthoDB" id="2151789at2759"/>
<evidence type="ECO:0000256" key="5">
    <source>
        <dbReference type="SAM" id="Coils"/>
    </source>
</evidence>
<dbReference type="Pfam" id="PF01565">
    <property type="entry name" value="FAD_binding_4"/>
    <property type="match status" value="1"/>
</dbReference>
<feature type="domain" description="FAD-binding PCMH-type" evidence="6">
    <location>
        <begin position="39"/>
        <end position="212"/>
    </location>
</feature>
<evidence type="ECO:0000259" key="6">
    <source>
        <dbReference type="PROSITE" id="PS51387"/>
    </source>
</evidence>
<evidence type="ECO:0000313" key="8">
    <source>
        <dbReference type="Proteomes" id="UP000240883"/>
    </source>
</evidence>
<dbReference type="GO" id="GO:0071949">
    <property type="term" value="F:FAD binding"/>
    <property type="evidence" value="ECO:0007669"/>
    <property type="project" value="InterPro"/>
</dbReference>
<comment type="similarity">
    <text evidence="1">Belongs to the oxygen-dependent FAD-linked oxidoreductase family.</text>
</comment>
<dbReference type="Proteomes" id="UP000240883">
    <property type="component" value="Unassembled WGS sequence"/>
</dbReference>
<dbReference type="AlphaFoldDB" id="A0A2T2P7F7"/>
<dbReference type="PANTHER" id="PTHR42973:SF22">
    <property type="entry name" value="FAD-BINDING PCMH-TYPE DOMAIN-CONTAINING PROTEIN-RELATED"/>
    <property type="match status" value="1"/>
</dbReference>
<keyword evidence="2" id="KW-0285">Flavoprotein</keyword>
<dbReference type="InterPro" id="IPR050416">
    <property type="entry name" value="FAD-linked_Oxidoreductase"/>
</dbReference>
<dbReference type="PANTHER" id="PTHR42973">
    <property type="entry name" value="BINDING OXIDOREDUCTASE, PUTATIVE (AFU_ORTHOLOGUE AFUA_1G17690)-RELATED"/>
    <property type="match status" value="1"/>
</dbReference>
<keyword evidence="8" id="KW-1185">Reference proteome</keyword>
<dbReference type="PROSITE" id="PS51387">
    <property type="entry name" value="FAD_PCMH"/>
    <property type="match status" value="1"/>
</dbReference>
<dbReference type="InterPro" id="IPR036318">
    <property type="entry name" value="FAD-bd_PCMH-like_sf"/>
</dbReference>
<dbReference type="SUPFAM" id="SSF56176">
    <property type="entry name" value="FAD-binding/transporter-associated domain-like"/>
    <property type="match status" value="1"/>
</dbReference>
<sequence>MSVAKAISVVKAISADIVVSPEDQIYDDITKSYFTGLNRDLKPAAYLVPSLATQVADIVKAIKPFAQNLKIAVAGAGQQATPKVSNVSDGLTIHLRKLLGVEVDKEKKTVSVAAGEKWGNVYDKVMALGFGVVGQRHSTGGIGGDAIQAGLSYFSYSRGFVSDNVVGYEVVLASGEIVNANAEDNCDLWTALKGGGNNFGIVTRYHLNIFEQGDMWGGKVFYFQPSFSGQIQSLVDYLHDPKSDTDVHICVSLGYSSAIGDHLCMNDIFSLKPQKPKALEPFADVQPQIDQMNSLRVESLKGLTEENFGKSSSRLRTKFTTTVKADVSILEYAVQTYRLFFKKIKRIANIPFSITFEPIPVQLISQSIARSGNAMGLKPSDGPLVIILFYASWDSAEEDENVIEVAKEALEKIETEAKSMNVHHPWLYLNYAFPHQDPIGSYGAENRAQLQAVGKKYDPECFFQLVCAEPFKLDK</sequence>
<dbReference type="InterPro" id="IPR016166">
    <property type="entry name" value="FAD-bd_PCMH"/>
</dbReference>
<dbReference type="STRING" id="1448308.A0A2T2P7F7"/>
<gene>
    <name evidence="7" type="ORF">BS50DRAFT_654249</name>
</gene>
<dbReference type="InterPro" id="IPR006094">
    <property type="entry name" value="Oxid_FAD_bind_N"/>
</dbReference>